<organism evidence="2 3">
    <name type="scientific">Gulo gulo</name>
    <name type="common">Wolverine</name>
    <name type="synonym">Gluton</name>
    <dbReference type="NCBI Taxonomy" id="48420"/>
    <lineage>
        <taxon>Eukaryota</taxon>
        <taxon>Metazoa</taxon>
        <taxon>Chordata</taxon>
        <taxon>Craniata</taxon>
        <taxon>Vertebrata</taxon>
        <taxon>Euteleostomi</taxon>
        <taxon>Mammalia</taxon>
        <taxon>Eutheria</taxon>
        <taxon>Laurasiatheria</taxon>
        <taxon>Carnivora</taxon>
        <taxon>Caniformia</taxon>
        <taxon>Musteloidea</taxon>
        <taxon>Mustelidae</taxon>
        <taxon>Guloninae</taxon>
        <taxon>Gulo</taxon>
    </lineage>
</organism>
<accession>A0A9X9Q962</accession>
<name>A0A9X9Q962_GULGU</name>
<protein>
    <submittedName>
        <fullName evidence="2">Uncharacterized protein</fullName>
    </submittedName>
</protein>
<sequence>MRACAAGGGSPALPALPAWSRACPATCSSPAPAPSPPARCPPAASTSTPTRPAAAAPAPSLPRATASQRRNPPSLPRSSRWPTGGTGHCGASTLG</sequence>
<dbReference type="EMBL" id="CYRY02044905">
    <property type="protein sequence ID" value="VCX40115.1"/>
    <property type="molecule type" value="Genomic_DNA"/>
</dbReference>
<dbReference type="AlphaFoldDB" id="A0A9X9Q962"/>
<dbReference type="Proteomes" id="UP000269945">
    <property type="component" value="Unassembled WGS sequence"/>
</dbReference>
<proteinExistence type="predicted"/>
<feature type="compositionally biased region" description="Low complexity" evidence="1">
    <location>
        <begin position="41"/>
        <end position="82"/>
    </location>
</feature>
<reference evidence="2 3" key="1">
    <citation type="submission" date="2018-10" db="EMBL/GenBank/DDBJ databases">
        <authorList>
            <person name="Ekblom R."/>
            <person name="Jareborg N."/>
        </authorList>
    </citation>
    <scope>NUCLEOTIDE SEQUENCE [LARGE SCALE GENOMIC DNA]</scope>
    <source>
        <tissue evidence="2">Muscle</tissue>
    </source>
</reference>
<evidence type="ECO:0000313" key="3">
    <source>
        <dbReference type="Proteomes" id="UP000269945"/>
    </source>
</evidence>
<feature type="compositionally biased region" description="Pro residues" evidence="1">
    <location>
        <begin position="31"/>
        <end position="40"/>
    </location>
</feature>
<keyword evidence="3" id="KW-1185">Reference proteome</keyword>
<evidence type="ECO:0000313" key="2">
    <source>
        <dbReference type="EMBL" id="VCX40115.1"/>
    </source>
</evidence>
<comment type="caution">
    <text evidence="2">The sequence shown here is derived from an EMBL/GenBank/DDBJ whole genome shotgun (WGS) entry which is preliminary data.</text>
</comment>
<feature type="region of interest" description="Disordered" evidence="1">
    <location>
        <begin position="25"/>
        <end position="95"/>
    </location>
</feature>
<evidence type="ECO:0000256" key="1">
    <source>
        <dbReference type="SAM" id="MobiDB-lite"/>
    </source>
</evidence>
<gene>
    <name evidence="2" type="ORF">BN2614_LOCUS3</name>
</gene>